<feature type="transmembrane region" description="Helical" evidence="11">
    <location>
        <begin position="279"/>
        <end position="297"/>
    </location>
</feature>
<dbReference type="InterPro" id="IPR001182">
    <property type="entry name" value="FtsW/RodA"/>
</dbReference>
<feature type="transmembrane region" description="Helical" evidence="11">
    <location>
        <begin position="46"/>
        <end position="66"/>
    </location>
</feature>
<evidence type="ECO:0000256" key="10">
    <source>
        <dbReference type="ARBA" id="ARBA00023316"/>
    </source>
</evidence>
<sequence>MIKINKKLFRYFDWSIFFSMIAICILGITTIMFANNALETGNFRNTIAQFIILLVALVAFVFVITIDYTTIGSYYKIIYVVTNLLIIAVLLFGREVNGAKAWLGIGPFGGQPSEFVKLSIIIGLSKILEDVDEVNKFEVLKRVAIFVLIPMGLIQLQPDLGTNMIIAVIVLGILFVAGLDMKFIYIPVTILAILIPIAWNLNIIKTYQKHRILVFLNPELDRLGAGYNASMAKLAIASGRFFPKSSFADIIQGNTQLSSGKFIPEAHTDFIFAVFAENWGFLGSIILLILYLNILYKSIKISKVAKDKFGQYLVIGIVTMIGFQIFQNIGMDIGLMPITGIPLPFMSYGGTSLLTNVIAIGLILNVSMRRKKINF</sequence>
<keyword evidence="6" id="KW-0133">Cell shape</keyword>
<dbReference type="Proteomes" id="UP000184423">
    <property type="component" value="Unassembled WGS sequence"/>
</dbReference>
<dbReference type="GO" id="GO:0005886">
    <property type="term" value="C:plasma membrane"/>
    <property type="evidence" value="ECO:0007669"/>
    <property type="project" value="TreeGrafter"/>
</dbReference>
<feature type="transmembrane region" description="Helical" evidence="11">
    <location>
        <begin position="309"/>
        <end position="326"/>
    </location>
</feature>
<accession>A0A1M4TI25</accession>
<keyword evidence="13" id="KW-1185">Reference proteome</keyword>
<dbReference type="NCBIfam" id="TIGR02210">
    <property type="entry name" value="rodA_shape"/>
    <property type="match status" value="1"/>
</dbReference>
<dbReference type="PANTHER" id="PTHR30474">
    <property type="entry name" value="CELL CYCLE PROTEIN"/>
    <property type="match status" value="1"/>
</dbReference>
<keyword evidence="9 11" id="KW-0472">Membrane</keyword>
<keyword evidence="7" id="KW-0573">Peptidoglycan synthesis</keyword>
<dbReference type="InterPro" id="IPR018365">
    <property type="entry name" value="Cell_cycle_FtsW-rel_CS"/>
</dbReference>
<evidence type="ECO:0000256" key="2">
    <source>
        <dbReference type="ARBA" id="ARBA00022475"/>
    </source>
</evidence>
<dbReference type="PANTHER" id="PTHR30474:SF1">
    <property type="entry name" value="PEPTIDOGLYCAN GLYCOSYLTRANSFERASE MRDB"/>
    <property type="match status" value="1"/>
</dbReference>
<protein>
    <submittedName>
        <fullName evidence="12">Rod shape determining protein RodA</fullName>
    </submittedName>
</protein>
<dbReference type="GO" id="GO:0008360">
    <property type="term" value="P:regulation of cell shape"/>
    <property type="evidence" value="ECO:0007669"/>
    <property type="project" value="UniProtKB-KW"/>
</dbReference>
<proteinExistence type="predicted"/>
<organism evidence="12 13">
    <name type="scientific">Caloramator proteoclasticus DSM 10124</name>
    <dbReference type="NCBI Taxonomy" id="1121262"/>
    <lineage>
        <taxon>Bacteria</taxon>
        <taxon>Bacillati</taxon>
        <taxon>Bacillota</taxon>
        <taxon>Clostridia</taxon>
        <taxon>Eubacteriales</taxon>
        <taxon>Clostridiaceae</taxon>
        <taxon>Caloramator</taxon>
    </lineage>
</organism>
<evidence type="ECO:0000256" key="1">
    <source>
        <dbReference type="ARBA" id="ARBA00004141"/>
    </source>
</evidence>
<feature type="transmembrane region" description="Helical" evidence="11">
    <location>
        <begin position="160"/>
        <end position="177"/>
    </location>
</feature>
<dbReference type="EMBL" id="FQVG01000004">
    <property type="protein sequence ID" value="SHE44120.1"/>
    <property type="molecule type" value="Genomic_DNA"/>
</dbReference>
<feature type="transmembrane region" description="Helical" evidence="11">
    <location>
        <begin position="73"/>
        <end position="93"/>
    </location>
</feature>
<reference evidence="13" key="1">
    <citation type="submission" date="2016-11" db="EMBL/GenBank/DDBJ databases">
        <authorList>
            <person name="Varghese N."/>
            <person name="Submissions S."/>
        </authorList>
    </citation>
    <scope>NUCLEOTIDE SEQUENCE [LARGE SCALE GENOMIC DNA]</scope>
    <source>
        <strain evidence="13">DSM 10124</strain>
    </source>
</reference>
<feature type="transmembrane region" description="Helical" evidence="11">
    <location>
        <begin position="184"/>
        <end position="204"/>
    </location>
</feature>
<evidence type="ECO:0000256" key="7">
    <source>
        <dbReference type="ARBA" id="ARBA00022984"/>
    </source>
</evidence>
<dbReference type="GO" id="GO:0016757">
    <property type="term" value="F:glycosyltransferase activity"/>
    <property type="evidence" value="ECO:0007669"/>
    <property type="project" value="UniProtKB-KW"/>
</dbReference>
<name>A0A1M4TI25_9CLOT</name>
<feature type="transmembrane region" description="Helical" evidence="11">
    <location>
        <begin position="346"/>
        <end position="366"/>
    </location>
</feature>
<comment type="subcellular location">
    <subcellularLocation>
        <location evidence="1">Membrane</location>
        <topology evidence="1">Multi-pass membrane protein</topology>
    </subcellularLocation>
</comment>
<keyword evidence="10" id="KW-0961">Cell wall biogenesis/degradation</keyword>
<evidence type="ECO:0000256" key="9">
    <source>
        <dbReference type="ARBA" id="ARBA00023136"/>
    </source>
</evidence>
<keyword evidence="2" id="KW-1003">Cell membrane</keyword>
<feature type="transmembrane region" description="Helical" evidence="11">
    <location>
        <begin position="12"/>
        <end position="34"/>
    </location>
</feature>
<dbReference type="Pfam" id="PF01098">
    <property type="entry name" value="FTSW_RODA_SPOVE"/>
    <property type="match status" value="1"/>
</dbReference>
<evidence type="ECO:0000256" key="6">
    <source>
        <dbReference type="ARBA" id="ARBA00022960"/>
    </source>
</evidence>
<evidence type="ECO:0000313" key="12">
    <source>
        <dbReference type="EMBL" id="SHE44120.1"/>
    </source>
</evidence>
<keyword evidence="5 11" id="KW-0812">Transmembrane</keyword>
<dbReference type="GO" id="GO:0015648">
    <property type="term" value="F:lipid-linked peptidoglycan transporter activity"/>
    <property type="evidence" value="ECO:0007669"/>
    <property type="project" value="TreeGrafter"/>
</dbReference>
<keyword evidence="8 11" id="KW-1133">Transmembrane helix</keyword>
<dbReference type="InterPro" id="IPR011923">
    <property type="entry name" value="RodA/MrdB"/>
</dbReference>
<evidence type="ECO:0000256" key="8">
    <source>
        <dbReference type="ARBA" id="ARBA00022989"/>
    </source>
</evidence>
<dbReference type="GO" id="GO:0071555">
    <property type="term" value="P:cell wall organization"/>
    <property type="evidence" value="ECO:0007669"/>
    <property type="project" value="UniProtKB-KW"/>
</dbReference>
<keyword evidence="3" id="KW-0328">Glycosyltransferase</keyword>
<evidence type="ECO:0000256" key="11">
    <source>
        <dbReference type="SAM" id="Phobius"/>
    </source>
</evidence>
<dbReference type="PROSITE" id="PS00428">
    <property type="entry name" value="FTSW_RODA_SPOVE"/>
    <property type="match status" value="1"/>
</dbReference>
<dbReference type="AlphaFoldDB" id="A0A1M4TI25"/>
<evidence type="ECO:0000256" key="3">
    <source>
        <dbReference type="ARBA" id="ARBA00022676"/>
    </source>
</evidence>
<dbReference type="GO" id="GO:0032153">
    <property type="term" value="C:cell division site"/>
    <property type="evidence" value="ECO:0007669"/>
    <property type="project" value="TreeGrafter"/>
</dbReference>
<evidence type="ECO:0000256" key="5">
    <source>
        <dbReference type="ARBA" id="ARBA00022692"/>
    </source>
</evidence>
<evidence type="ECO:0000256" key="4">
    <source>
        <dbReference type="ARBA" id="ARBA00022679"/>
    </source>
</evidence>
<dbReference type="RefSeq" id="WP_073247757.1">
    <property type="nucleotide sequence ID" value="NZ_FQVG01000004.1"/>
</dbReference>
<keyword evidence="4" id="KW-0808">Transferase</keyword>
<gene>
    <name evidence="12" type="ORF">SAMN02746091_00399</name>
</gene>
<dbReference type="GO" id="GO:0051301">
    <property type="term" value="P:cell division"/>
    <property type="evidence" value="ECO:0007669"/>
    <property type="project" value="InterPro"/>
</dbReference>
<dbReference type="GO" id="GO:0009252">
    <property type="term" value="P:peptidoglycan biosynthetic process"/>
    <property type="evidence" value="ECO:0007669"/>
    <property type="project" value="UniProtKB-KW"/>
</dbReference>
<evidence type="ECO:0000313" key="13">
    <source>
        <dbReference type="Proteomes" id="UP000184423"/>
    </source>
</evidence>